<sequence>MRLSVGCSRVSYMTWAVWALDVTNVGGPMDLGCLDSLEPLDPVMIRPLIEFRLSHPPIKAPSSTIPIPFPSLKNRRATTSKTLNEKSQSTVQDESPFVEREENYEIYREIYGDPIYDVYEDDVCVIDFVFSEDFFANFVCAKIGQDEIRAKFGRDKIHAKPVQNELRANFGEIRRFDLFHAPAFSARGPPFPPDEGFKHLHEMCSHIHPLETPGSEVSCLAKFLHPVSARRPLLQTRLILDQASVAVECLPSFRRLWETGVHNPIPPFPEDLCIVRDLLRGGPLFWGHFSPERVRAAVEAHRSRFSSSIDNVMEASFEDTSSSAVYAAGRSIGRGSLSAEEDGEPTVEDPIWME</sequence>
<name>A0ABQ8EPR6_BRANA</name>
<gene>
    <name evidence="2" type="ORF">HID58_002365</name>
</gene>
<dbReference type="Proteomes" id="UP000824890">
    <property type="component" value="Unassembled WGS sequence"/>
</dbReference>
<protein>
    <submittedName>
        <fullName evidence="2">Uncharacterized protein</fullName>
    </submittedName>
</protein>
<reference evidence="2 3" key="1">
    <citation type="submission" date="2021-05" db="EMBL/GenBank/DDBJ databases">
        <title>Genome Assembly of Synthetic Allotetraploid Brassica napus Reveals Homoeologous Exchanges between Subgenomes.</title>
        <authorList>
            <person name="Davis J.T."/>
        </authorList>
    </citation>
    <scope>NUCLEOTIDE SEQUENCE [LARGE SCALE GENOMIC DNA]</scope>
    <source>
        <strain evidence="3">cv. Da-Ae</strain>
        <tissue evidence="2">Seedling</tissue>
    </source>
</reference>
<comment type="caution">
    <text evidence="2">The sequence shown here is derived from an EMBL/GenBank/DDBJ whole genome shotgun (WGS) entry which is preliminary data.</text>
</comment>
<feature type="region of interest" description="Disordered" evidence="1">
    <location>
        <begin position="335"/>
        <end position="354"/>
    </location>
</feature>
<evidence type="ECO:0000313" key="3">
    <source>
        <dbReference type="Proteomes" id="UP000824890"/>
    </source>
</evidence>
<evidence type="ECO:0000313" key="2">
    <source>
        <dbReference type="EMBL" id="KAH0942728.1"/>
    </source>
</evidence>
<evidence type="ECO:0000256" key="1">
    <source>
        <dbReference type="SAM" id="MobiDB-lite"/>
    </source>
</evidence>
<accession>A0ABQ8EPR6</accession>
<proteinExistence type="predicted"/>
<organism evidence="2 3">
    <name type="scientific">Brassica napus</name>
    <name type="common">Rape</name>
    <dbReference type="NCBI Taxonomy" id="3708"/>
    <lineage>
        <taxon>Eukaryota</taxon>
        <taxon>Viridiplantae</taxon>
        <taxon>Streptophyta</taxon>
        <taxon>Embryophyta</taxon>
        <taxon>Tracheophyta</taxon>
        <taxon>Spermatophyta</taxon>
        <taxon>Magnoliopsida</taxon>
        <taxon>eudicotyledons</taxon>
        <taxon>Gunneridae</taxon>
        <taxon>Pentapetalae</taxon>
        <taxon>rosids</taxon>
        <taxon>malvids</taxon>
        <taxon>Brassicales</taxon>
        <taxon>Brassicaceae</taxon>
        <taxon>Brassiceae</taxon>
        <taxon>Brassica</taxon>
    </lineage>
</organism>
<keyword evidence="3" id="KW-1185">Reference proteome</keyword>
<dbReference type="EMBL" id="JAGKQM010000001">
    <property type="protein sequence ID" value="KAH0942728.1"/>
    <property type="molecule type" value="Genomic_DNA"/>
</dbReference>